<keyword evidence="3" id="KW-1185">Reference proteome</keyword>
<dbReference type="InterPro" id="IPR013589">
    <property type="entry name" value="Bac_transglu_N"/>
</dbReference>
<dbReference type="SUPFAM" id="SSF54001">
    <property type="entry name" value="Cysteine proteinases"/>
    <property type="match status" value="1"/>
</dbReference>
<gene>
    <name evidence="2" type="ORF">FF011L_11910</name>
</gene>
<dbReference type="KEGG" id="rml:FF011L_11910"/>
<dbReference type="RefSeq" id="WP_145350701.1">
    <property type="nucleotide sequence ID" value="NZ_CP036262.1"/>
</dbReference>
<dbReference type="InterPro" id="IPR002931">
    <property type="entry name" value="Transglutaminase-like"/>
</dbReference>
<dbReference type="Pfam" id="PF08379">
    <property type="entry name" value="Bact_transglu_N"/>
    <property type="match status" value="1"/>
</dbReference>
<feature type="domain" description="Transglutaminase-like" evidence="1">
    <location>
        <begin position="172"/>
        <end position="236"/>
    </location>
</feature>
<dbReference type="Gene3D" id="3.10.620.30">
    <property type="match status" value="1"/>
</dbReference>
<proteinExistence type="predicted"/>
<dbReference type="AlphaFoldDB" id="A0A517MC34"/>
<dbReference type="Pfam" id="PF01841">
    <property type="entry name" value="Transglut_core"/>
    <property type="match status" value="1"/>
</dbReference>
<name>A0A517MC34_9BACT</name>
<dbReference type="EMBL" id="CP036262">
    <property type="protein sequence ID" value="QDS92448.1"/>
    <property type="molecule type" value="Genomic_DNA"/>
</dbReference>
<protein>
    <recommendedName>
        <fullName evidence="1">Transglutaminase-like domain-containing protein</fullName>
    </recommendedName>
</protein>
<evidence type="ECO:0000313" key="3">
    <source>
        <dbReference type="Proteomes" id="UP000320672"/>
    </source>
</evidence>
<accession>A0A517MC34</accession>
<sequence length="289" mass="32205">MIYEVSHRIRFQYDEPVSIQPLTIRLQPRSDGVQRVRDWNCQLDPAPCSSTSILDVFGNTALQVAFEGLHRELTIQTKSEVEATRTNPFDFVSLDSRVTNLPAFYDLRIGQALAPNLHRQVMDITIGHWAGEISGSVAWQTQPFLLKLCEVIRRDYSSETRYEGAAFSPTKTFAEKRGACRDLAALFMDACRSQGLAARFVSGYVYEPGRTHGSELHAWAEVYLPGGGWRGYDPTLGIAVADAHIPVAAGPEPEWASPTEGCYLGNGDSKIDYQVQVTRNLKPTDSHRN</sequence>
<dbReference type="InterPro" id="IPR038765">
    <property type="entry name" value="Papain-like_cys_pep_sf"/>
</dbReference>
<evidence type="ECO:0000313" key="2">
    <source>
        <dbReference type="EMBL" id="QDS92448.1"/>
    </source>
</evidence>
<dbReference type="OrthoDB" id="9787782at2"/>
<dbReference type="PANTHER" id="PTHR33490:SF1">
    <property type="entry name" value="SLL1233 PROTEIN"/>
    <property type="match status" value="1"/>
</dbReference>
<dbReference type="PANTHER" id="PTHR33490">
    <property type="entry name" value="BLR5614 PROTEIN-RELATED"/>
    <property type="match status" value="1"/>
</dbReference>
<evidence type="ECO:0000259" key="1">
    <source>
        <dbReference type="SMART" id="SM00460"/>
    </source>
</evidence>
<dbReference type="SMART" id="SM00460">
    <property type="entry name" value="TGc"/>
    <property type="match status" value="1"/>
</dbReference>
<organism evidence="2 3">
    <name type="scientific">Roseimaritima multifibrata</name>
    <dbReference type="NCBI Taxonomy" id="1930274"/>
    <lineage>
        <taxon>Bacteria</taxon>
        <taxon>Pseudomonadati</taxon>
        <taxon>Planctomycetota</taxon>
        <taxon>Planctomycetia</taxon>
        <taxon>Pirellulales</taxon>
        <taxon>Pirellulaceae</taxon>
        <taxon>Roseimaritima</taxon>
    </lineage>
</organism>
<dbReference type="Proteomes" id="UP000320672">
    <property type="component" value="Chromosome"/>
</dbReference>
<reference evidence="2 3" key="1">
    <citation type="submission" date="2019-02" db="EMBL/GenBank/DDBJ databases">
        <title>Deep-cultivation of Planctomycetes and their phenomic and genomic characterization uncovers novel biology.</title>
        <authorList>
            <person name="Wiegand S."/>
            <person name="Jogler M."/>
            <person name="Boedeker C."/>
            <person name="Pinto D."/>
            <person name="Vollmers J."/>
            <person name="Rivas-Marin E."/>
            <person name="Kohn T."/>
            <person name="Peeters S.H."/>
            <person name="Heuer A."/>
            <person name="Rast P."/>
            <person name="Oberbeckmann S."/>
            <person name="Bunk B."/>
            <person name="Jeske O."/>
            <person name="Meyerdierks A."/>
            <person name="Storesund J.E."/>
            <person name="Kallscheuer N."/>
            <person name="Luecker S."/>
            <person name="Lage O.M."/>
            <person name="Pohl T."/>
            <person name="Merkel B.J."/>
            <person name="Hornburger P."/>
            <person name="Mueller R.-W."/>
            <person name="Bruemmer F."/>
            <person name="Labrenz M."/>
            <person name="Spormann A.M."/>
            <person name="Op den Camp H."/>
            <person name="Overmann J."/>
            <person name="Amann R."/>
            <person name="Jetten M.S.M."/>
            <person name="Mascher T."/>
            <person name="Medema M.H."/>
            <person name="Devos D.P."/>
            <person name="Kaster A.-K."/>
            <person name="Ovreas L."/>
            <person name="Rohde M."/>
            <person name="Galperin M.Y."/>
            <person name="Jogler C."/>
        </authorList>
    </citation>
    <scope>NUCLEOTIDE SEQUENCE [LARGE SCALE GENOMIC DNA]</scope>
    <source>
        <strain evidence="2 3">FF011L</strain>
    </source>
</reference>